<dbReference type="Pfam" id="PF12812">
    <property type="entry name" value="PDZ_1"/>
    <property type="match status" value="2"/>
</dbReference>
<keyword evidence="10" id="KW-1185">Reference proteome</keyword>
<dbReference type="STRING" id="341454.A0A4S2MYJ5"/>
<feature type="domain" description="PDZ-like" evidence="8">
    <location>
        <begin position="878"/>
        <end position="955"/>
    </location>
</feature>
<reference evidence="9 10" key="1">
    <citation type="submission" date="2019-04" db="EMBL/GenBank/DDBJ databases">
        <title>Comparative genomics and transcriptomics to analyze fruiting body development in filamentous ascomycetes.</title>
        <authorList>
            <consortium name="DOE Joint Genome Institute"/>
            <person name="Lutkenhaus R."/>
            <person name="Traeger S."/>
            <person name="Breuer J."/>
            <person name="Kuo A."/>
            <person name="Lipzen A."/>
            <person name="Pangilinan J."/>
            <person name="Dilworth D."/>
            <person name="Sandor L."/>
            <person name="Poggeler S."/>
            <person name="Barry K."/>
            <person name="Grigoriev I.V."/>
            <person name="Nowrousian M."/>
        </authorList>
    </citation>
    <scope>NUCLEOTIDE SEQUENCE [LARGE SCALE GENOMIC DNA]</scope>
    <source>
        <strain evidence="9 10">CBS 389.68</strain>
    </source>
</reference>
<dbReference type="Gene3D" id="2.40.10.120">
    <property type="match status" value="1"/>
</dbReference>
<dbReference type="GO" id="GO:0006915">
    <property type="term" value="P:apoptotic process"/>
    <property type="evidence" value="ECO:0007669"/>
    <property type="project" value="UniProtKB-KW"/>
</dbReference>
<proteinExistence type="inferred from homology"/>
<dbReference type="InterPro" id="IPR025926">
    <property type="entry name" value="PDZ-like_dom"/>
</dbReference>
<comment type="similarity">
    <text evidence="2">Belongs to the peptidase S1C family.</text>
</comment>
<name>A0A4S2MYJ5_9PEZI</name>
<dbReference type="SUPFAM" id="SSF50494">
    <property type="entry name" value="Trypsin-like serine proteases"/>
    <property type="match status" value="2"/>
</dbReference>
<evidence type="ECO:0000256" key="2">
    <source>
        <dbReference type="ARBA" id="ARBA00010541"/>
    </source>
</evidence>
<gene>
    <name evidence="9" type="ORF">EX30DRAFT_318888</name>
</gene>
<dbReference type="PANTHER" id="PTHR46366:SF8">
    <property type="entry name" value="PRO-APOPTOTIC SERINE PROTEASE NMA111"/>
    <property type="match status" value="1"/>
</dbReference>
<dbReference type="OrthoDB" id="4217619at2759"/>
<keyword evidence="5" id="KW-0053">Apoptosis</keyword>
<dbReference type="InterPro" id="IPR001940">
    <property type="entry name" value="Peptidase_S1C"/>
</dbReference>
<dbReference type="PRINTS" id="PR00834">
    <property type="entry name" value="PROTEASES2C"/>
</dbReference>
<protein>
    <recommendedName>
        <fullName evidence="3">Pro-apoptotic serine protease NMA111</fullName>
    </recommendedName>
    <alternativeName>
        <fullName evidence="4">Pro-apoptotic serine protease nma111</fullName>
    </alternativeName>
</protein>
<feature type="region of interest" description="Disordered" evidence="7">
    <location>
        <begin position="1"/>
        <end position="38"/>
    </location>
</feature>
<dbReference type="GO" id="GO:0006508">
    <property type="term" value="P:proteolysis"/>
    <property type="evidence" value="ECO:0007669"/>
    <property type="project" value="UniProtKB-KW"/>
</dbReference>
<dbReference type="EMBL" id="ML220118">
    <property type="protein sequence ID" value="TGZ81747.1"/>
    <property type="molecule type" value="Genomic_DNA"/>
</dbReference>
<dbReference type="CDD" id="cd06786">
    <property type="entry name" value="cpPDZ1_ScNma111-like"/>
    <property type="match status" value="1"/>
</dbReference>
<evidence type="ECO:0000256" key="4">
    <source>
        <dbReference type="ARBA" id="ARBA00021524"/>
    </source>
</evidence>
<sequence>MESPNGTARESRSKRKLANSPSSSALHRPSKHMRDDEYSDTISEGELFAEIEDRSGFAPTADLDLMDTDSPHLLLPPTAGMHDSAEWQRTIEKVVRNVVSIRFSQTCSFDTDSAITSEATGFVVDAERGYIMTNRHVVSPGPFWGFCVFDNHEECDVYPVYRDPVHDFGILKFNPKHIKYMPVAALTLRPDLARIGVEIRVVGNDAGEKLSILSGVISRIDRNAPEYGEGYNDFNTNYIQAAASASGGSSGSPVVNIDGYAVALQAGGSTEAATDYFLPLDRPLRALQCIQAGKHISRGTIQTQWLFKPFDECRRLGLTGEWEAAVRKEFPKEIGMLVAETVLPEGPADGLIEEGDILMKVNGELLTKFVRLDEILDDSVDQTVKLLIQRGGANVEIELQVGDLHAITPDRFLNVCGASFHDLSYQSARLYAIAVKGVYVCEPAGSFRFDGGGDKGWIILSVDHKKTPDLKTFTEVMSKIPDKSRVVVSYRHLRDLHTMHTSIIVIDRHWASKMRLAIRNDTTGLWDYTELAPALPPVPETPKKAQFIRLDYVSHPCASDLVRCFVRVHCTMPLKLDGFPTPRKAGFGLVVDAEQGLVVVSRAIVPTDLIDVTITIAESIVVEGKVLFLHPLQNYAVVKYDPSLVLAPVQSAKLSDKFLRQGAETIFLGFNQNHRVVVAKTAVTDITTVAIPANSVAPRYRAINVDAITVDTSLSGQCGSGVLADDDGTVRALWLTYLGERTHSGKDVDYHLGLATASILPIINQIRKGVIPKLRYLNVELNLVQMSQARIMGASEEWIQKVEEDNPERHQLFMVRKIECGKHQVLQEADLILSINGKVMTRITELDHLYDQEKLDMVIVRNKKEMRLEVPTVPTDDLETDRVIIFCGAVLHAPHHAVRQQISKLHSGVYVSARTMGSPAYQYSLVPTNFVLGVNGVKTPDLDSFLKEVVKIPDNTYFRLRVMTFDSVPFVISIKKNEHYFPTMEFVRQGDEWKRLTYDSHSGGPHDGEGIAAMSEFLEAS</sequence>
<organism evidence="9 10">
    <name type="scientific">Ascodesmis nigricans</name>
    <dbReference type="NCBI Taxonomy" id="341454"/>
    <lineage>
        <taxon>Eukaryota</taxon>
        <taxon>Fungi</taxon>
        <taxon>Dikarya</taxon>
        <taxon>Ascomycota</taxon>
        <taxon>Pezizomycotina</taxon>
        <taxon>Pezizomycetes</taxon>
        <taxon>Pezizales</taxon>
        <taxon>Ascodesmidaceae</taxon>
        <taxon>Ascodesmis</taxon>
    </lineage>
</organism>
<dbReference type="PANTHER" id="PTHR46366">
    <property type="entry name" value="PRO-APOPTOTIC SERINE PROTEASE NMA111"/>
    <property type="match status" value="1"/>
</dbReference>
<dbReference type="InParanoid" id="A0A4S2MYJ5"/>
<dbReference type="CDD" id="cd06719">
    <property type="entry name" value="PDZ2-4_Nma111p-like"/>
    <property type="match status" value="2"/>
</dbReference>
<dbReference type="InterPro" id="IPR009003">
    <property type="entry name" value="Peptidase_S1_PA"/>
</dbReference>
<evidence type="ECO:0000313" key="9">
    <source>
        <dbReference type="EMBL" id="TGZ81747.1"/>
    </source>
</evidence>
<dbReference type="GO" id="GO:0004252">
    <property type="term" value="F:serine-type endopeptidase activity"/>
    <property type="evidence" value="ECO:0007669"/>
    <property type="project" value="InterPro"/>
</dbReference>
<evidence type="ECO:0000259" key="8">
    <source>
        <dbReference type="Pfam" id="PF12812"/>
    </source>
</evidence>
<feature type="domain" description="PDZ-like" evidence="8">
    <location>
        <begin position="406"/>
        <end position="483"/>
    </location>
</feature>
<evidence type="ECO:0000256" key="5">
    <source>
        <dbReference type="ARBA" id="ARBA00022703"/>
    </source>
</evidence>
<dbReference type="AlphaFoldDB" id="A0A4S2MYJ5"/>
<comment type="function">
    <text evidence="1">Nuclear serine protease which mediates apoptosis.</text>
</comment>
<keyword evidence="9" id="KW-0645">Protease</keyword>
<keyword evidence="9" id="KW-0378">Hydrolase</keyword>
<dbReference type="FunCoup" id="A0A4S2MYJ5">
    <property type="interactions" value="129"/>
</dbReference>
<evidence type="ECO:0000256" key="1">
    <source>
        <dbReference type="ARBA" id="ARBA00002558"/>
    </source>
</evidence>
<evidence type="ECO:0000256" key="6">
    <source>
        <dbReference type="ARBA" id="ARBA00022737"/>
    </source>
</evidence>
<dbReference type="Proteomes" id="UP000298138">
    <property type="component" value="Unassembled WGS sequence"/>
</dbReference>
<evidence type="ECO:0000256" key="7">
    <source>
        <dbReference type="SAM" id="MobiDB-lite"/>
    </source>
</evidence>
<dbReference type="InterPro" id="IPR036034">
    <property type="entry name" value="PDZ_sf"/>
</dbReference>
<accession>A0A4S2MYJ5</accession>
<keyword evidence="6" id="KW-0677">Repeat</keyword>
<dbReference type="SUPFAM" id="SSF50156">
    <property type="entry name" value="PDZ domain-like"/>
    <property type="match status" value="3"/>
</dbReference>
<evidence type="ECO:0000256" key="3">
    <source>
        <dbReference type="ARBA" id="ARBA00020338"/>
    </source>
</evidence>
<dbReference type="Gene3D" id="2.30.42.10">
    <property type="match status" value="1"/>
</dbReference>
<dbReference type="Pfam" id="PF13365">
    <property type="entry name" value="Trypsin_2"/>
    <property type="match status" value="1"/>
</dbReference>
<evidence type="ECO:0000313" key="10">
    <source>
        <dbReference type="Proteomes" id="UP000298138"/>
    </source>
</evidence>